<comment type="caution">
    <text evidence="4">The sequence shown here is derived from an EMBL/GenBank/DDBJ whole genome shotgun (WGS) entry which is preliminary data.</text>
</comment>
<dbReference type="Proteomes" id="UP000187074">
    <property type="component" value="Unassembled WGS sequence"/>
</dbReference>
<dbReference type="STRING" id="1401.BK123_11675"/>
<feature type="domain" description="Glycosyl transferase family 1" evidence="2">
    <location>
        <begin position="192"/>
        <end position="340"/>
    </location>
</feature>
<dbReference type="Gene3D" id="3.40.50.2000">
    <property type="entry name" value="Glycogen Phosphorylase B"/>
    <property type="match status" value="2"/>
</dbReference>
<evidence type="ECO:0000259" key="3">
    <source>
        <dbReference type="Pfam" id="PF13439"/>
    </source>
</evidence>
<dbReference type="PANTHER" id="PTHR46401:SF2">
    <property type="entry name" value="GLYCOSYLTRANSFERASE WBBK-RELATED"/>
    <property type="match status" value="1"/>
</dbReference>
<sequence>MEDMETQQKGTIESIKKLRIAVVAFELITPNQRTGGVSHFNHRLCTKLSDMGHEVTAITMNSLLEDANYNIKSLSKSVDINKRFQRYYLTALKGRKINFDGYDLVISNGDDWAMRRAGVPWVRIMHGSAIRELQHNHRLLRKMNLSILYLLERYSSKRSTVTLYNSKDTQKLYKNRKQDEVLHLPVDRDLFFPAEKEKEPTILFVGALDSRKRGRLLRNLYVSNIKKEIPNCKLWMVCNRDESIDGVTYFNNLTNEALASLYRKAHIFCMPSTYEGFGLPYLEAMASGTLVVTTPNPGADEILDNGKYGVIVKDSELGESLIASLRNINKYEMIIQRAIKFAEQQSWENIIAKYLTYLNSNNNYEEKQ</sequence>
<dbReference type="InterPro" id="IPR028098">
    <property type="entry name" value="Glyco_trans_4-like_N"/>
</dbReference>
<dbReference type="EMBL" id="MRTF01000003">
    <property type="protein sequence ID" value="OME93894.1"/>
    <property type="molecule type" value="Genomic_DNA"/>
</dbReference>
<evidence type="ECO:0008006" key="6">
    <source>
        <dbReference type="Google" id="ProtNLM"/>
    </source>
</evidence>
<dbReference type="GO" id="GO:0016757">
    <property type="term" value="F:glycosyltransferase activity"/>
    <property type="evidence" value="ECO:0007669"/>
    <property type="project" value="InterPro"/>
</dbReference>
<dbReference type="CDD" id="cd03801">
    <property type="entry name" value="GT4_PimA-like"/>
    <property type="match status" value="1"/>
</dbReference>
<feature type="domain" description="Glycosyltransferase subfamily 4-like N-terminal" evidence="3">
    <location>
        <begin position="35"/>
        <end position="187"/>
    </location>
</feature>
<accession>A0A1R1B412</accession>
<organism evidence="4 5">
    <name type="scientific">Paenibacillus lautus</name>
    <name type="common">Bacillus lautus</name>
    <dbReference type="NCBI Taxonomy" id="1401"/>
    <lineage>
        <taxon>Bacteria</taxon>
        <taxon>Bacillati</taxon>
        <taxon>Bacillota</taxon>
        <taxon>Bacilli</taxon>
        <taxon>Bacillales</taxon>
        <taxon>Paenibacillaceae</taxon>
        <taxon>Paenibacillus</taxon>
    </lineage>
</organism>
<proteinExistence type="predicted"/>
<dbReference type="Pfam" id="PF00534">
    <property type="entry name" value="Glycos_transf_1"/>
    <property type="match status" value="1"/>
</dbReference>
<name>A0A1R1B412_PAELA</name>
<evidence type="ECO:0000313" key="4">
    <source>
        <dbReference type="EMBL" id="OME93894.1"/>
    </source>
</evidence>
<evidence type="ECO:0000259" key="2">
    <source>
        <dbReference type="Pfam" id="PF00534"/>
    </source>
</evidence>
<keyword evidence="1" id="KW-0808">Transferase</keyword>
<evidence type="ECO:0000256" key="1">
    <source>
        <dbReference type="ARBA" id="ARBA00022679"/>
    </source>
</evidence>
<dbReference type="Pfam" id="PF13439">
    <property type="entry name" value="Glyco_transf_4"/>
    <property type="match status" value="1"/>
</dbReference>
<dbReference type="AlphaFoldDB" id="A0A1R1B412"/>
<gene>
    <name evidence="4" type="ORF">BK123_11675</name>
</gene>
<dbReference type="PANTHER" id="PTHR46401">
    <property type="entry name" value="GLYCOSYLTRANSFERASE WBBK-RELATED"/>
    <property type="match status" value="1"/>
</dbReference>
<reference evidence="4 5" key="1">
    <citation type="submission" date="2016-11" db="EMBL/GenBank/DDBJ databases">
        <title>Paenibacillus species isolates.</title>
        <authorList>
            <person name="Beno S.M."/>
        </authorList>
    </citation>
    <scope>NUCLEOTIDE SEQUENCE [LARGE SCALE GENOMIC DNA]</scope>
    <source>
        <strain evidence="4 5">FSL F4-0100</strain>
    </source>
</reference>
<evidence type="ECO:0000313" key="5">
    <source>
        <dbReference type="Proteomes" id="UP000187074"/>
    </source>
</evidence>
<protein>
    <recommendedName>
        <fullName evidence="6">Glycosyltransferase family 1 protein</fullName>
    </recommendedName>
</protein>
<dbReference type="InterPro" id="IPR001296">
    <property type="entry name" value="Glyco_trans_1"/>
</dbReference>
<dbReference type="SUPFAM" id="SSF53756">
    <property type="entry name" value="UDP-Glycosyltransferase/glycogen phosphorylase"/>
    <property type="match status" value="1"/>
</dbReference>